<dbReference type="Proteomes" id="UP000694620">
    <property type="component" value="Chromosome 4"/>
</dbReference>
<evidence type="ECO:0000256" key="4">
    <source>
        <dbReference type="ARBA" id="ARBA00022989"/>
    </source>
</evidence>
<keyword evidence="5 8" id="KW-0472">Membrane</keyword>
<evidence type="ECO:0000313" key="9">
    <source>
        <dbReference type="Ensembl" id="ENSECRP00000008264.1"/>
    </source>
</evidence>
<evidence type="ECO:0000256" key="6">
    <source>
        <dbReference type="ARBA" id="ARBA00023180"/>
    </source>
</evidence>
<sequence length="142" mass="15905">MSARTSSAVALSLSPCSLNRNVSQSNGTCITEVDRLFQTFSSTIVLIVLIAVICGLIFLSLVTFHFHKSKMKKRKIERAQEEYERDNCTINSMKGSPKDKEGVMVRPGRNDRGRYQSVITEPLAKNMKPRSDSSLATLQYVM</sequence>
<evidence type="ECO:0000256" key="7">
    <source>
        <dbReference type="SAM" id="MobiDB-lite"/>
    </source>
</evidence>
<organism evidence="9 10">
    <name type="scientific">Erpetoichthys calabaricus</name>
    <name type="common">Rope fish</name>
    <name type="synonym">Calamoichthys calabaricus</name>
    <dbReference type="NCBI Taxonomy" id="27687"/>
    <lineage>
        <taxon>Eukaryota</taxon>
        <taxon>Metazoa</taxon>
        <taxon>Chordata</taxon>
        <taxon>Craniata</taxon>
        <taxon>Vertebrata</taxon>
        <taxon>Euteleostomi</taxon>
        <taxon>Actinopterygii</taxon>
        <taxon>Polypteriformes</taxon>
        <taxon>Polypteridae</taxon>
        <taxon>Erpetoichthys</taxon>
    </lineage>
</organism>
<evidence type="ECO:0000256" key="2">
    <source>
        <dbReference type="ARBA" id="ARBA00022692"/>
    </source>
</evidence>
<keyword evidence="6" id="KW-0325">Glycoprotein</keyword>
<evidence type="ECO:0000256" key="3">
    <source>
        <dbReference type="ARBA" id="ARBA00022729"/>
    </source>
</evidence>
<keyword evidence="2 8" id="KW-0812">Transmembrane</keyword>
<dbReference type="AlphaFoldDB" id="A0A8C4RXG8"/>
<protein>
    <submittedName>
        <fullName evidence="9">Si:dkey-35i13.1</fullName>
    </submittedName>
</protein>
<feature type="compositionally biased region" description="Basic and acidic residues" evidence="7">
    <location>
        <begin position="96"/>
        <end position="111"/>
    </location>
</feature>
<keyword evidence="4 8" id="KW-1133">Transmembrane helix</keyword>
<feature type="region of interest" description="Disordered" evidence="7">
    <location>
        <begin position="87"/>
        <end position="111"/>
    </location>
</feature>
<dbReference type="PANTHER" id="PTHR31870:SF2">
    <property type="entry name" value="CHROMOSOME 11 OPEN READING FRAME 87"/>
    <property type="match status" value="1"/>
</dbReference>
<accession>A0A8C4RXG8</accession>
<comment type="subcellular location">
    <subcellularLocation>
        <location evidence="1">Membrane</location>
        <topology evidence="1">Single-pass type I membrane protein</topology>
    </subcellularLocation>
</comment>
<reference evidence="9" key="3">
    <citation type="submission" date="2025-09" db="UniProtKB">
        <authorList>
            <consortium name="Ensembl"/>
        </authorList>
    </citation>
    <scope>IDENTIFICATION</scope>
</reference>
<reference evidence="9" key="2">
    <citation type="submission" date="2025-08" db="UniProtKB">
        <authorList>
            <consortium name="Ensembl"/>
        </authorList>
    </citation>
    <scope>IDENTIFICATION</scope>
</reference>
<keyword evidence="3" id="KW-0732">Signal</keyword>
<evidence type="ECO:0000256" key="1">
    <source>
        <dbReference type="ARBA" id="ARBA00004479"/>
    </source>
</evidence>
<name>A0A8C4RXG8_ERPCA</name>
<reference evidence="9" key="1">
    <citation type="submission" date="2021-06" db="EMBL/GenBank/DDBJ databases">
        <authorList>
            <consortium name="Wellcome Sanger Institute Data Sharing"/>
        </authorList>
    </citation>
    <scope>NUCLEOTIDE SEQUENCE [LARGE SCALE GENOMIC DNA]</scope>
</reference>
<dbReference type="InterPro" id="IPR037670">
    <property type="entry name" value="C11orf87"/>
</dbReference>
<keyword evidence="10" id="KW-1185">Reference proteome</keyword>
<evidence type="ECO:0000313" key="10">
    <source>
        <dbReference type="Proteomes" id="UP000694620"/>
    </source>
</evidence>
<evidence type="ECO:0000256" key="5">
    <source>
        <dbReference type="ARBA" id="ARBA00023136"/>
    </source>
</evidence>
<dbReference type="GeneTree" id="ENSGT00390000012905"/>
<feature type="transmembrane region" description="Helical" evidence="8">
    <location>
        <begin position="43"/>
        <end position="66"/>
    </location>
</feature>
<dbReference type="Ensembl" id="ENSECRT00000008396.1">
    <property type="protein sequence ID" value="ENSECRP00000008264.1"/>
    <property type="gene ID" value="ENSECRG00000005520.1"/>
</dbReference>
<dbReference type="GO" id="GO:0016020">
    <property type="term" value="C:membrane"/>
    <property type="evidence" value="ECO:0007669"/>
    <property type="project" value="UniProtKB-SubCell"/>
</dbReference>
<dbReference type="PANTHER" id="PTHR31870">
    <property type="entry name" value="SI:DKEY-183I3.9-RELATED"/>
    <property type="match status" value="1"/>
</dbReference>
<gene>
    <name evidence="9" type="primary">C11orf87</name>
</gene>
<evidence type="ECO:0000256" key="8">
    <source>
        <dbReference type="SAM" id="Phobius"/>
    </source>
</evidence>
<proteinExistence type="predicted"/>